<comment type="catalytic activity">
    <reaction evidence="1">
        <text>Random endo-hydrolysis of N-acetyl-beta-D-glucosaminide (1-&gt;4)-beta-linkages in chitin and chitodextrins.</text>
        <dbReference type="EC" id="3.2.1.14"/>
    </reaction>
</comment>
<dbReference type="PROSITE" id="PS51910">
    <property type="entry name" value="GH18_2"/>
    <property type="match status" value="1"/>
</dbReference>
<dbReference type="Proteomes" id="UP001195769">
    <property type="component" value="Unassembled WGS sequence"/>
</dbReference>
<accession>A0AAD4EJ45</accession>
<dbReference type="GO" id="GO:0000272">
    <property type="term" value="P:polysaccharide catabolic process"/>
    <property type="evidence" value="ECO:0007669"/>
    <property type="project" value="UniProtKB-KW"/>
</dbReference>
<gene>
    <name evidence="11" type="ORF">F5891DRAFT_1124992</name>
</gene>
<dbReference type="PANTHER" id="PTHR11177">
    <property type="entry name" value="CHITINASE"/>
    <property type="match status" value="1"/>
</dbReference>
<dbReference type="GO" id="GO:0008061">
    <property type="term" value="F:chitin binding"/>
    <property type="evidence" value="ECO:0007669"/>
    <property type="project" value="InterPro"/>
</dbReference>
<evidence type="ECO:0000256" key="8">
    <source>
        <dbReference type="RuleBase" id="RU004453"/>
    </source>
</evidence>
<dbReference type="SMART" id="SM00636">
    <property type="entry name" value="Glyco_18"/>
    <property type="match status" value="1"/>
</dbReference>
<keyword evidence="6" id="KW-0624">Polysaccharide degradation</keyword>
<dbReference type="RefSeq" id="XP_041232645.1">
    <property type="nucleotide sequence ID" value="XM_041363935.1"/>
</dbReference>
<name>A0AAD4EJ45_9AGAM</name>
<dbReference type="InterPro" id="IPR017853">
    <property type="entry name" value="GH"/>
</dbReference>
<evidence type="ECO:0000313" key="12">
    <source>
        <dbReference type="Proteomes" id="UP001195769"/>
    </source>
</evidence>
<feature type="domain" description="GH18" evidence="10">
    <location>
        <begin position="1"/>
        <end position="376"/>
    </location>
</feature>
<dbReference type="GO" id="GO:0006032">
    <property type="term" value="P:chitin catabolic process"/>
    <property type="evidence" value="ECO:0007669"/>
    <property type="project" value="UniProtKB-KW"/>
</dbReference>
<keyword evidence="5 7" id="KW-0326">Glycosidase</keyword>
<dbReference type="Gene3D" id="3.20.20.80">
    <property type="entry name" value="Glycosidases"/>
    <property type="match status" value="1"/>
</dbReference>
<dbReference type="EMBL" id="JABBWK010000003">
    <property type="protein sequence ID" value="KAG1907070.1"/>
    <property type="molecule type" value="Genomic_DNA"/>
</dbReference>
<evidence type="ECO:0000256" key="6">
    <source>
        <dbReference type="ARBA" id="ARBA00023326"/>
    </source>
</evidence>
<keyword evidence="2 7" id="KW-0378">Hydrolase</keyword>
<dbReference type="GO" id="GO:0008843">
    <property type="term" value="F:endochitinase activity"/>
    <property type="evidence" value="ECO:0007669"/>
    <property type="project" value="UniProtKB-EC"/>
</dbReference>
<dbReference type="PROSITE" id="PS01095">
    <property type="entry name" value="GH18_1"/>
    <property type="match status" value="1"/>
</dbReference>
<evidence type="ECO:0000256" key="7">
    <source>
        <dbReference type="RuleBase" id="RU000489"/>
    </source>
</evidence>
<dbReference type="InterPro" id="IPR001579">
    <property type="entry name" value="Glyco_hydro_18_chit_AS"/>
</dbReference>
<reference evidence="11" key="1">
    <citation type="journal article" date="2020" name="New Phytol.">
        <title>Comparative genomics reveals dynamic genome evolution in host specialist ectomycorrhizal fungi.</title>
        <authorList>
            <person name="Lofgren L.A."/>
            <person name="Nguyen N.H."/>
            <person name="Vilgalys R."/>
            <person name="Ruytinx J."/>
            <person name="Liao H.L."/>
            <person name="Branco S."/>
            <person name="Kuo A."/>
            <person name="LaButti K."/>
            <person name="Lipzen A."/>
            <person name="Andreopoulos W."/>
            <person name="Pangilinan J."/>
            <person name="Riley R."/>
            <person name="Hundley H."/>
            <person name="Na H."/>
            <person name="Barry K."/>
            <person name="Grigoriev I.V."/>
            <person name="Stajich J.E."/>
            <person name="Kennedy P.G."/>
        </authorList>
    </citation>
    <scope>NUCLEOTIDE SEQUENCE</scope>
    <source>
        <strain evidence="11">FC203</strain>
    </source>
</reference>
<dbReference type="GeneID" id="64658233"/>
<protein>
    <submittedName>
        <fullName evidence="11">Glycoside hydrolase family 18 protein</fullName>
    </submittedName>
</protein>
<dbReference type="AlphaFoldDB" id="A0AAD4EJ45"/>
<dbReference type="InterPro" id="IPR001223">
    <property type="entry name" value="Glyco_hydro18_cat"/>
</dbReference>
<proteinExistence type="inferred from homology"/>
<evidence type="ECO:0000256" key="4">
    <source>
        <dbReference type="ARBA" id="ARBA00023277"/>
    </source>
</evidence>
<feature type="region of interest" description="Disordered" evidence="9">
    <location>
        <begin position="377"/>
        <end position="400"/>
    </location>
</feature>
<comment type="caution">
    <text evidence="11">The sequence shown here is derived from an EMBL/GenBank/DDBJ whole genome shotgun (WGS) entry which is preliminary data.</text>
</comment>
<evidence type="ECO:0000256" key="2">
    <source>
        <dbReference type="ARBA" id="ARBA00022801"/>
    </source>
</evidence>
<dbReference type="SUPFAM" id="SSF51445">
    <property type="entry name" value="(Trans)glycosidases"/>
    <property type="match status" value="1"/>
</dbReference>
<evidence type="ECO:0000259" key="10">
    <source>
        <dbReference type="PROSITE" id="PS51910"/>
    </source>
</evidence>
<dbReference type="Pfam" id="PF00704">
    <property type="entry name" value="Glyco_hydro_18"/>
    <property type="match status" value="1"/>
</dbReference>
<dbReference type="InterPro" id="IPR050314">
    <property type="entry name" value="Glycosyl_Hydrlase_18"/>
</dbReference>
<organism evidence="11 12">
    <name type="scientific">Suillus fuscotomentosus</name>
    <dbReference type="NCBI Taxonomy" id="1912939"/>
    <lineage>
        <taxon>Eukaryota</taxon>
        <taxon>Fungi</taxon>
        <taxon>Dikarya</taxon>
        <taxon>Basidiomycota</taxon>
        <taxon>Agaricomycotina</taxon>
        <taxon>Agaricomycetes</taxon>
        <taxon>Agaricomycetidae</taxon>
        <taxon>Boletales</taxon>
        <taxon>Suillineae</taxon>
        <taxon>Suillaceae</taxon>
        <taxon>Suillus</taxon>
    </lineage>
</organism>
<keyword evidence="12" id="KW-1185">Reference proteome</keyword>
<evidence type="ECO:0000256" key="9">
    <source>
        <dbReference type="SAM" id="MobiDB-lite"/>
    </source>
</evidence>
<keyword evidence="3" id="KW-0146">Chitin degradation</keyword>
<evidence type="ECO:0000256" key="5">
    <source>
        <dbReference type="ARBA" id="ARBA00023295"/>
    </source>
</evidence>
<evidence type="ECO:0000313" key="11">
    <source>
        <dbReference type="EMBL" id="KAG1907070.1"/>
    </source>
</evidence>
<evidence type="ECO:0000256" key="1">
    <source>
        <dbReference type="ARBA" id="ARBA00000822"/>
    </source>
</evidence>
<sequence>MLIMWRSNPGLSVESLRLTCWMIESSANKRDPEHYVRRSNADFKLVFDSPDASTLLRDLVSNAHAASTSVKLSIGGWTGSHYFSQAVSTPANRNTFVSNILDTYTEYNLDGVDIDWEYPGQAGKQGNTESPSDEENMLEFLKLLRQKLPLGAKISCAVQDTPFAGPDGQPIKDASGFGKIVDWILLMNYDDFQAVTPPGPNAPLYDGCGNSTQPSQNAVAGYNAWTAAGFPANKLVLGIPAYGYVSNVGVDHLRQRRSPEAPRLHRLARRTTVNSDDDHQIQFRDLVAKGVLQRNNDGTYAAVPSSGFQRSWDQCSATPFLHSDAQTIPYDDPESLAMKGAFAKKTGMLGVNMFDVHGETDQWDLITATRNALFALTPSSGSPPAPSIPGNQQALGGPLG</sequence>
<comment type="similarity">
    <text evidence="8">Belongs to the glycosyl hydrolase 18 family.</text>
</comment>
<dbReference type="GO" id="GO:0005576">
    <property type="term" value="C:extracellular region"/>
    <property type="evidence" value="ECO:0007669"/>
    <property type="project" value="TreeGrafter"/>
</dbReference>
<dbReference type="InterPro" id="IPR011583">
    <property type="entry name" value="Chitinase_II/V-like_cat"/>
</dbReference>
<keyword evidence="4" id="KW-0119">Carbohydrate metabolism</keyword>
<evidence type="ECO:0000256" key="3">
    <source>
        <dbReference type="ARBA" id="ARBA00023024"/>
    </source>
</evidence>
<dbReference type="PANTHER" id="PTHR11177:SF392">
    <property type="entry name" value="HAP41P"/>
    <property type="match status" value="1"/>
</dbReference>